<keyword evidence="2" id="KW-1185">Reference proteome</keyword>
<dbReference type="EMBL" id="CM042055">
    <property type="protein sequence ID" value="KAI3701783.1"/>
    <property type="molecule type" value="Genomic_DNA"/>
</dbReference>
<accession>A0ACB8ZW62</accession>
<protein>
    <submittedName>
        <fullName evidence="1">Uncharacterized protein</fullName>
    </submittedName>
</protein>
<organism evidence="1 2">
    <name type="scientific">Arctium lappa</name>
    <name type="common">Greater burdock</name>
    <name type="synonym">Lappa major</name>
    <dbReference type="NCBI Taxonomy" id="4217"/>
    <lineage>
        <taxon>Eukaryota</taxon>
        <taxon>Viridiplantae</taxon>
        <taxon>Streptophyta</taxon>
        <taxon>Embryophyta</taxon>
        <taxon>Tracheophyta</taxon>
        <taxon>Spermatophyta</taxon>
        <taxon>Magnoliopsida</taxon>
        <taxon>eudicotyledons</taxon>
        <taxon>Gunneridae</taxon>
        <taxon>Pentapetalae</taxon>
        <taxon>asterids</taxon>
        <taxon>campanulids</taxon>
        <taxon>Asterales</taxon>
        <taxon>Asteraceae</taxon>
        <taxon>Carduoideae</taxon>
        <taxon>Cardueae</taxon>
        <taxon>Arctiinae</taxon>
        <taxon>Arctium</taxon>
    </lineage>
</organism>
<evidence type="ECO:0000313" key="2">
    <source>
        <dbReference type="Proteomes" id="UP001055879"/>
    </source>
</evidence>
<name>A0ACB8ZW62_ARCLA</name>
<evidence type="ECO:0000313" key="1">
    <source>
        <dbReference type="EMBL" id="KAI3701783.1"/>
    </source>
</evidence>
<sequence length="127" mass="14065">MKIGTTGLPCWPQGFSQGTECKRVIAQHANEGCSWKVSRTNLLSEQSRSRPEARSGVADEHWPVNRAVVAGVGTDHHTKGTRTPARLPVSVQRYLLEEEGLDYSEPQPCVHAKQKGEEGTCKFQYDS</sequence>
<comment type="caution">
    <text evidence="1">The sequence shown here is derived from an EMBL/GenBank/DDBJ whole genome shotgun (WGS) entry which is preliminary data.</text>
</comment>
<proteinExistence type="predicted"/>
<gene>
    <name evidence="1" type="ORF">L6452_27121</name>
</gene>
<reference evidence="2" key="1">
    <citation type="journal article" date="2022" name="Mol. Ecol. Resour.">
        <title>The genomes of chicory, endive, great burdock and yacon provide insights into Asteraceae palaeo-polyploidization history and plant inulin production.</title>
        <authorList>
            <person name="Fan W."/>
            <person name="Wang S."/>
            <person name="Wang H."/>
            <person name="Wang A."/>
            <person name="Jiang F."/>
            <person name="Liu H."/>
            <person name="Zhao H."/>
            <person name="Xu D."/>
            <person name="Zhang Y."/>
        </authorList>
    </citation>
    <scope>NUCLEOTIDE SEQUENCE [LARGE SCALE GENOMIC DNA]</scope>
    <source>
        <strain evidence="2">cv. Niubang</strain>
    </source>
</reference>
<reference evidence="1 2" key="2">
    <citation type="journal article" date="2022" name="Mol. Ecol. Resour.">
        <title>The genomes of chicory, endive, great burdock and yacon provide insights into Asteraceae paleo-polyploidization history and plant inulin production.</title>
        <authorList>
            <person name="Fan W."/>
            <person name="Wang S."/>
            <person name="Wang H."/>
            <person name="Wang A."/>
            <person name="Jiang F."/>
            <person name="Liu H."/>
            <person name="Zhao H."/>
            <person name="Xu D."/>
            <person name="Zhang Y."/>
        </authorList>
    </citation>
    <scope>NUCLEOTIDE SEQUENCE [LARGE SCALE GENOMIC DNA]</scope>
    <source>
        <strain evidence="2">cv. Niubang</strain>
    </source>
</reference>
<dbReference type="Proteomes" id="UP001055879">
    <property type="component" value="Linkage Group LG09"/>
</dbReference>